<evidence type="ECO:0000259" key="3">
    <source>
        <dbReference type="Pfam" id="PF20153"/>
    </source>
</evidence>
<dbReference type="InterPro" id="IPR045338">
    <property type="entry name" value="DUF6535"/>
</dbReference>
<proteinExistence type="predicted"/>
<keyword evidence="5" id="KW-1185">Reference proteome</keyword>
<name>A0A164QAR4_9AGAM</name>
<accession>A0A164QAR4</accession>
<keyword evidence="2" id="KW-1133">Transmembrane helix</keyword>
<feature type="region of interest" description="Disordered" evidence="1">
    <location>
        <begin position="1"/>
        <end position="28"/>
    </location>
</feature>
<sequence>MADQAEQASADSHAQPLPPPGTPVPTVSMGALETKFDQLLELMKIQTMAIREQLPAIKAMEQELKDHGEKLETLRKDAVKNDQPFEQREPRDQQTWGAMSKEVVALTKEAVGEWTTLMNVSLVFNAIFLAIVTAFIVPVLQDLQASATDGTGLFDPHRQEVIQEWIALFQVSAFALSIFNSALCVLGTQWGARLIARIKAENPHE</sequence>
<feature type="domain" description="DUF6535" evidence="3">
    <location>
        <begin position="96"/>
        <end position="204"/>
    </location>
</feature>
<protein>
    <recommendedName>
        <fullName evidence="3">DUF6535 domain-containing protein</fullName>
    </recommendedName>
</protein>
<feature type="transmembrane region" description="Helical" evidence="2">
    <location>
        <begin position="122"/>
        <end position="140"/>
    </location>
</feature>
<dbReference type="Proteomes" id="UP000076722">
    <property type="component" value="Unassembled WGS sequence"/>
</dbReference>
<dbReference type="Pfam" id="PF20153">
    <property type="entry name" value="DUF6535"/>
    <property type="match status" value="1"/>
</dbReference>
<keyword evidence="2" id="KW-0812">Transmembrane</keyword>
<evidence type="ECO:0000313" key="5">
    <source>
        <dbReference type="Proteomes" id="UP000076722"/>
    </source>
</evidence>
<evidence type="ECO:0000313" key="4">
    <source>
        <dbReference type="EMBL" id="KZS89489.1"/>
    </source>
</evidence>
<evidence type="ECO:0000256" key="1">
    <source>
        <dbReference type="SAM" id="MobiDB-lite"/>
    </source>
</evidence>
<keyword evidence="2" id="KW-0472">Membrane</keyword>
<feature type="compositionally biased region" description="Polar residues" evidence="1">
    <location>
        <begin position="1"/>
        <end position="12"/>
    </location>
</feature>
<evidence type="ECO:0000256" key="2">
    <source>
        <dbReference type="SAM" id="Phobius"/>
    </source>
</evidence>
<reference evidence="4 5" key="1">
    <citation type="journal article" date="2016" name="Mol. Biol. Evol.">
        <title>Comparative Genomics of Early-Diverging Mushroom-Forming Fungi Provides Insights into the Origins of Lignocellulose Decay Capabilities.</title>
        <authorList>
            <person name="Nagy L.G."/>
            <person name="Riley R."/>
            <person name="Tritt A."/>
            <person name="Adam C."/>
            <person name="Daum C."/>
            <person name="Floudas D."/>
            <person name="Sun H."/>
            <person name="Yadav J.S."/>
            <person name="Pangilinan J."/>
            <person name="Larsson K.H."/>
            <person name="Matsuura K."/>
            <person name="Barry K."/>
            <person name="Labutti K."/>
            <person name="Kuo R."/>
            <person name="Ohm R.A."/>
            <person name="Bhattacharya S.S."/>
            <person name="Shirouzu T."/>
            <person name="Yoshinaga Y."/>
            <person name="Martin F.M."/>
            <person name="Grigoriev I.V."/>
            <person name="Hibbett D.S."/>
        </authorList>
    </citation>
    <scope>NUCLEOTIDE SEQUENCE [LARGE SCALE GENOMIC DNA]</scope>
    <source>
        <strain evidence="4 5">HHB9708</strain>
    </source>
</reference>
<feature type="transmembrane region" description="Helical" evidence="2">
    <location>
        <begin position="165"/>
        <end position="187"/>
    </location>
</feature>
<dbReference type="EMBL" id="KV419427">
    <property type="protein sequence ID" value="KZS89489.1"/>
    <property type="molecule type" value="Genomic_DNA"/>
</dbReference>
<organism evidence="4 5">
    <name type="scientific">Sistotremastrum niveocremeum HHB9708</name>
    <dbReference type="NCBI Taxonomy" id="1314777"/>
    <lineage>
        <taxon>Eukaryota</taxon>
        <taxon>Fungi</taxon>
        <taxon>Dikarya</taxon>
        <taxon>Basidiomycota</taxon>
        <taxon>Agaricomycotina</taxon>
        <taxon>Agaricomycetes</taxon>
        <taxon>Sistotremastrales</taxon>
        <taxon>Sistotremastraceae</taxon>
        <taxon>Sertulicium</taxon>
        <taxon>Sertulicium niveocremeum</taxon>
    </lineage>
</organism>
<gene>
    <name evidence="4" type="ORF">SISNIDRAFT_489170</name>
</gene>
<dbReference type="AlphaFoldDB" id="A0A164QAR4"/>